<reference evidence="2" key="1">
    <citation type="submission" date="2021-10" db="EMBL/GenBank/DDBJ databases">
        <title>Melipona bicolor Genome sequencing and assembly.</title>
        <authorList>
            <person name="Araujo N.S."/>
            <person name="Arias M.C."/>
        </authorList>
    </citation>
    <scope>NUCLEOTIDE SEQUENCE</scope>
    <source>
        <strain evidence="2">USP_2M_L1-L4_2017</strain>
        <tissue evidence="2">Whole body</tissue>
    </source>
</reference>
<dbReference type="AlphaFoldDB" id="A0AA40G1X2"/>
<dbReference type="EMBL" id="JAHYIQ010000008">
    <property type="protein sequence ID" value="KAK1129460.1"/>
    <property type="molecule type" value="Genomic_DNA"/>
</dbReference>
<feature type="region of interest" description="Disordered" evidence="1">
    <location>
        <begin position="1"/>
        <end position="77"/>
    </location>
</feature>
<gene>
    <name evidence="2" type="ORF">K0M31_019187</name>
</gene>
<protein>
    <submittedName>
        <fullName evidence="2">Uncharacterized protein</fullName>
    </submittedName>
</protein>
<name>A0AA40G1X2_9HYME</name>
<feature type="non-terminal residue" evidence="2">
    <location>
        <position position="1"/>
    </location>
</feature>
<accession>A0AA40G1X2</accession>
<evidence type="ECO:0000256" key="1">
    <source>
        <dbReference type="SAM" id="MobiDB-lite"/>
    </source>
</evidence>
<evidence type="ECO:0000313" key="2">
    <source>
        <dbReference type="EMBL" id="KAK1129460.1"/>
    </source>
</evidence>
<proteinExistence type="predicted"/>
<evidence type="ECO:0000313" key="3">
    <source>
        <dbReference type="Proteomes" id="UP001177670"/>
    </source>
</evidence>
<sequence>VAIPPSPSWEKSAGGERFSGLEARTPGFSRNERATRPWPRGSRLGPFAESSGSLPADRGNLPAERPRSEIRLGGGQQADFETLSSHLLSTRPTRSLPIRAGGSSSLVRVNVRTLYHSMHDPLQSASNAE</sequence>
<comment type="caution">
    <text evidence="2">The sequence shown here is derived from an EMBL/GenBank/DDBJ whole genome shotgun (WGS) entry which is preliminary data.</text>
</comment>
<dbReference type="Proteomes" id="UP001177670">
    <property type="component" value="Unassembled WGS sequence"/>
</dbReference>
<keyword evidence="3" id="KW-1185">Reference proteome</keyword>
<organism evidence="2 3">
    <name type="scientific">Melipona bicolor</name>
    <dbReference type="NCBI Taxonomy" id="60889"/>
    <lineage>
        <taxon>Eukaryota</taxon>
        <taxon>Metazoa</taxon>
        <taxon>Ecdysozoa</taxon>
        <taxon>Arthropoda</taxon>
        <taxon>Hexapoda</taxon>
        <taxon>Insecta</taxon>
        <taxon>Pterygota</taxon>
        <taxon>Neoptera</taxon>
        <taxon>Endopterygota</taxon>
        <taxon>Hymenoptera</taxon>
        <taxon>Apocrita</taxon>
        <taxon>Aculeata</taxon>
        <taxon>Apoidea</taxon>
        <taxon>Anthophila</taxon>
        <taxon>Apidae</taxon>
        <taxon>Melipona</taxon>
    </lineage>
</organism>